<proteinExistence type="predicted"/>
<name>A0AAF0C9B3_9GAMM</name>
<dbReference type="EMBL" id="CP059733">
    <property type="protein sequence ID" value="WDE05593.1"/>
    <property type="molecule type" value="Genomic_DNA"/>
</dbReference>
<dbReference type="Proteomes" id="UP000032352">
    <property type="component" value="Chromosome"/>
</dbReference>
<feature type="transmembrane region" description="Helical" evidence="1">
    <location>
        <begin position="12"/>
        <end position="31"/>
    </location>
</feature>
<reference evidence="2 3" key="1">
    <citation type="journal article" date="2015" name="Genome Announc.">
        <title>Draft Genome Sequences of Marine Isolates of Thalassomonas viridans and Thalassomonas actiniarum.</title>
        <authorList>
            <person name="Olonade I."/>
            <person name="van Zyl L.J."/>
            <person name="Trindade M."/>
        </authorList>
    </citation>
    <scope>NUCLEOTIDE SEQUENCE [LARGE SCALE GENOMIC DNA]</scope>
    <source>
        <strain evidence="2 3">XOM25</strain>
    </source>
</reference>
<dbReference type="AlphaFoldDB" id="A0AAF0C9B3"/>
<organism evidence="2 3">
    <name type="scientific">Thalassomonas viridans</name>
    <dbReference type="NCBI Taxonomy" id="137584"/>
    <lineage>
        <taxon>Bacteria</taxon>
        <taxon>Pseudomonadati</taxon>
        <taxon>Pseudomonadota</taxon>
        <taxon>Gammaproteobacteria</taxon>
        <taxon>Alteromonadales</taxon>
        <taxon>Colwelliaceae</taxon>
        <taxon>Thalassomonas</taxon>
    </lineage>
</organism>
<keyword evidence="3" id="KW-1185">Reference proteome</keyword>
<evidence type="ECO:0008006" key="4">
    <source>
        <dbReference type="Google" id="ProtNLM"/>
    </source>
</evidence>
<dbReference type="RefSeq" id="WP_044841104.1">
    <property type="nucleotide sequence ID" value="NZ_CP059733.1"/>
</dbReference>
<keyword evidence="1" id="KW-1133">Transmembrane helix</keyword>
<gene>
    <name evidence="2" type="ORF">SG34_001205</name>
</gene>
<protein>
    <recommendedName>
        <fullName evidence="4">Thioredoxin domain-containing protein</fullName>
    </recommendedName>
</protein>
<evidence type="ECO:0000256" key="1">
    <source>
        <dbReference type="SAM" id="Phobius"/>
    </source>
</evidence>
<keyword evidence="1" id="KW-0812">Transmembrane</keyword>
<reference evidence="2 3" key="2">
    <citation type="journal article" date="2022" name="Mar. Drugs">
        <title>Bioassay-Guided Fractionation Leads to the Detection of Cholic Acid Generated by the Rare Thalassomonas sp.</title>
        <authorList>
            <person name="Pheiffer F."/>
            <person name="Schneider Y.K."/>
            <person name="Hansen E.H."/>
            <person name="Andersen J.H."/>
            <person name="Isaksson J."/>
            <person name="Busche T."/>
            <person name="R C."/>
            <person name="Kalinowski J."/>
            <person name="Zyl L.V."/>
            <person name="Trindade M."/>
        </authorList>
    </citation>
    <scope>NUCLEOTIDE SEQUENCE [LARGE SCALE GENOMIC DNA]</scope>
    <source>
        <strain evidence="2 3">XOM25</strain>
    </source>
</reference>
<accession>A0AAF0C9B3</accession>
<evidence type="ECO:0000313" key="2">
    <source>
        <dbReference type="EMBL" id="WDE05593.1"/>
    </source>
</evidence>
<evidence type="ECO:0000313" key="3">
    <source>
        <dbReference type="Proteomes" id="UP000032352"/>
    </source>
</evidence>
<dbReference type="KEGG" id="tvd:SG34_001205"/>
<sequence length="186" mass="20996">MGASEQKKSRRSFIYVCSAFIIPIVLAKLALENNWFNYGVTNRGQLLEAGLTLEQLGLSKQDFDRNWLILYRLPKECELQCQRTLASVNNTYTALGKEMPRVKPVALIFDALTVEQLAAIQPKRWHIQPIPGLARNLIKEPQIFIVDPLGNLVLSHAPPKESKDLPVFGKSILADLQKLLKYSRIG</sequence>
<keyword evidence="1" id="KW-0472">Membrane</keyword>